<evidence type="ECO:0000313" key="2">
    <source>
        <dbReference type="Proteomes" id="UP000234579"/>
    </source>
</evidence>
<dbReference type="RefSeq" id="WP_101812365.1">
    <property type="nucleotide sequence ID" value="NZ_PKGI01000051.1"/>
</dbReference>
<name>A0A2I2A8T4_9LACO</name>
<comment type="caution">
    <text evidence="1">The sequence shown here is derived from an EMBL/GenBank/DDBJ whole genome shotgun (WGS) entry which is preliminary data.</text>
</comment>
<organism evidence="1 2">
    <name type="scientific">Ligilactobacillus agilis</name>
    <dbReference type="NCBI Taxonomy" id="1601"/>
    <lineage>
        <taxon>Bacteria</taxon>
        <taxon>Bacillati</taxon>
        <taxon>Bacillota</taxon>
        <taxon>Bacilli</taxon>
        <taxon>Lactobacillales</taxon>
        <taxon>Lactobacillaceae</taxon>
        <taxon>Ligilactobacillus</taxon>
    </lineage>
</organism>
<dbReference type="EMBL" id="PKGI01000051">
    <property type="protein sequence ID" value="PLA75771.1"/>
    <property type="molecule type" value="Genomic_DNA"/>
</dbReference>
<gene>
    <name evidence="1" type="ORF">CYR79_09810</name>
</gene>
<dbReference type="Proteomes" id="UP000234579">
    <property type="component" value="Unassembled WGS sequence"/>
</dbReference>
<sequence length="101" mass="11703">MRYTDTIIFVKSGQKHYDPVLGETVTTEPTTIQCDCQITSPSFEKSALVFGDLRTNNIIVHMKRIYKDTYDYCLIGKRKYFFVTEKLINNRQVIVLKGDVS</sequence>
<evidence type="ECO:0000313" key="1">
    <source>
        <dbReference type="EMBL" id="PLA75771.1"/>
    </source>
</evidence>
<dbReference type="AlphaFoldDB" id="A0A2I2A8T4"/>
<reference evidence="2" key="1">
    <citation type="submission" date="2017-12" db="EMBL/GenBank/DDBJ databases">
        <authorList>
            <person name="Christensen H."/>
        </authorList>
    </citation>
    <scope>NUCLEOTIDE SEQUENCE [LARGE SCALE GENOMIC DNA]</scope>
    <source>
        <strain evidence="2">268A</strain>
    </source>
</reference>
<protein>
    <submittedName>
        <fullName evidence="1">Uncharacterized protein</fullName>
    </submittedName>
</protein>
<proteinExistence type="predicted"/>
<accession>A0A2I2A8T4</accession>